<gene>
    <name evidence="1" type="ORF">LCGC14_1078590</name>
</gene>
<dbReference type="SUPFAM" id="SSF56300">
    <property type="entry name" value="Metallo-dependent phosphatases"/>
    <property type="match status" value="1"/>
</dbReference>
<proteinExistence type="predicted"/>
<evidence type="ECO:0000313" key="1">
    <source>
        <dbReference type="EMBL" id="KKN06304.1"/>
    </source>
</evidence>
<name>A0A0F9MKT9_9ZZZZ</name>
<dbReference type="InterPro" id="IPR029052">
    <property type="entry name" value="Metallo-depent_PP-like"/>
</dbReference>
<dbReference type="EMBL" id="LAZR01004705">
    <property type="protein sequence ID" value="KKN06304.1"/>
    <property type="molecule type" value="Genomic_DNA"/>
</dbReference>
<reference evidence="1" key="1">
    <citation type="journal article" date="2015" name="Nature">
        <title>Complex archaea that bridge the gap between prokaryotes and eukaryotes.</title>
        <authorList>
            <person name="Spang A."/>
            <person name="Saw J.H."/>
            <person name="Jorgensen S.L."/>
            <person name="Zaremba-Niedzwiedzka K."/>
            <person name="Martijn J."/>
            <person name="Lind A.E."/>
            <person name="van Eijk R."/>
            <person name="Schleper C."/>
            <person name="Guy L."/>
            <person name="Ettema T.J."/>
        </authorList>
    </citation>
    <scope>NUCLEOTIDE SEQUENCE</scope>
</reference>
<sequence length="221" mass="25732">MIKDIEDSLFISDLHSERGYNPSVHSLLIQKEGSRRIYFLGDTRMYPDYYADIPHTPIMGNHEYRIDTVRKGLVDHILLTDEVLLIHGHNEERQAGFINRYFKDIVDFFMTHYGAIKNKDTILPCSGNIVKYTKPEQDNTSMRDTEIVRLVILQKKIAKHFPKVNTIIMGHHHRQYYITIEGCDFFNCGGGFRGEHIEIIGGSLYFCNFVESKSTVSERWL</sequence>
<evidence type="ECO:0008006" key="2">
    <source>
        <dbReference type="Google" id="ProtNLM"/>
    </source>
</evidence>
<dbReference type="AlphaFoldDB" id="A0A0F9MKT9"/>
<protein>
    <recommendedName>
        <fullName evidence="2">Calcineurin-like phosphoesterase domain-containing protein</fullName>
    </recommendedName>
</protein>
<dbReference type="Gene3D" id="3.60.21.10">
    <property type="match status" value="1"/>
</dbReference>
<accession>A0A0F9MKT9</accession>
<comment type="caution">
    <text evidence="1">The sequence shown here is derived from an EMBL/GenBank/DDBJ whole genome shotgun (WGS) entry which is preliminary data.</text>
</comment>
<organism evidence="1">
    <name type="scientific">marine sediment metagenome</name>
    <dbReference type="NCBI Taxonomy" id="412755"/>
    <lineage>
        <taxon>unclassified sequences</taxon>
        <taxon>metagenomes</taxon>
        <taxon>ecological metagenomes</taxon>
    </lineage>
</organism>